<evidence type="ECO:0000313" key="9">
    <source>
        <dbReference type="EMBL" id="KRG62965.1"/>
    </source>
</evidence>
<accession>A0A0R0BZZ2</accession>
<evidence type="ECO:0000256" key="7">
    <source>
        <dbReference type="RuleBase" id="RU365041"/>
    </source>
</evidence>
<dbReference type="InterPro" id="IPR003416">
    <property type="entry name" value="MgtC/SapB/SrpB/YhiD_fam"/>
</dbReference>
<evidence type="ECO:0000259" key="8">
    <source>
        <dbReference type="Pfam" id="PF02308"/>
    </source>
</evidence>
<dbReference type="PRINTS" id="PR01837">
    <property type="entry name" value="MGTCSAPBPROT"/>
</dbReference>
<dbReference type="Pfam" id="PF02308">
    <property type="entry name" value="MgtC"/>
    <property type="match status" value="1"/>
</dbReference>
<dbReference type="EMBL" id="LDJI01000027">
    <property type="protein sequence ID" value="KRG62965.1"/>
    <property type="molecule type" value="Genomic_DNA"/>
</dbReference>
<evidence type="ECO:0000256" key="2">
    <source>
        <dbReference type="ARBA" id="ARBA00009298"/>
    </source>
</evidence>
<dbReference type="GO" id="GO:0005886">
    <property type="term" value="C:plasma membrane"/>
    <property type="evidence" value="ECO:0007669"/>
    <property type="project" value="UniProtKB-SubCell"/>
</dbReference>
<name>A0A0R0BZZ2_9GAMM</name>
<gene>
    <name evidence="9" type="ORF">ABB26_14500</name>
</gene>
<keyword evidence="5 7" id="KW-1133">Transmembrane helix</keyword>
<protein>
    <recommendedName>
        <fullName evidence="7">Protein MgtC</fullName>
    </recommendedName>
</protein>
<keyword evidence="6 7" id="KW-0472">Membrane</keyword>
<comment type="caution">
    <text evidence="9">The sequence shown here is derived from an EMBL/GenBank/DDBJ whole genome shotgun (WGS) entry which is preliminary data.</text>
</comment>
<keyword evidence="7" id="KW-0997">Cell inner membrane</keyword>
<comment type="similarity">
    <text evidence="2 7">Belongs to the MgtC/SapB family.</text>
</comment>
<dbReference type="Proteomes" id="UP000050864">
    <property type="component" value="Unassembled WGS sequence"/>
</dbReference>
<feature type="transmembrane region" description="Helical" evidence="7">
    <location>
        <begin position="129"/>
        <end position="148"/>
    </location>
</feature>
<dbReference type="PANTHER" id="PTHR33778">
    <property type="entry name" value="PROTEIN MGTC"/>
    <property type="match status" value="1"/>
</dbReference>
<dbReference type="PANTHER" id="PTHR33778:SF1">
    <property type="entry name" value="MAGNESIUM TRANSPORTER YHID-RELATED"/>
    <property type="match status" value="1"/>
</dbReference>
<dbReference type="InterPro" id="IPR036259">
    <property type="entry name" value="MFS_trans_sf"/>
</dbReference>
<dbReference type="SUPFAM" id="SSF103473">
    <property type="entry name" value="MFS general substrate transporter"/>
    <property type="match status" value="1"/>
</dbReference>
<feature type="transmembrane region" description="Helical" evidence="7">
    <location>
        <begin position="74"/>
        <end position="92"/>
    </location>
</feature>
<keyword evidence="4 7" id="KW-0812">Transmembrane</keyword>
<feature type="domain" description="MgtC/SapB/SrpB/YhiD N-terminal" evidence="8">
    <location>
        <begin position="51"/>
        <end position="173"/>
    </location>
</feature>
<feature type="transmembrane region" description="Helical" evidence="7">
    <location>
        <begin position="154"/>
        <end position="173"/>
    </location>
</feature>
<evidence type="ECO:0000256" key="3">
    <source>
        <dbReference type="ARBA" id="ARBA00022475"/>
    </source>
</evidence>
<dbReference type="InterPro" id="IPR049177">
    <property type="entry name" value="MgtC_SapB_SrpB_YhiD_N"/>
</dbReference>
<comment type="subcellular location">
    <subcellularLocation>
        <location evidence="7">Cell inner membrane</location>
        <topology evidence="7">Multi-pass membrane protein</topology>
    </subcellularLocation>
    <subcellularLocation>
        <location evidence="1">Cell membrane</location>
        <topology evidence="1">Multi-pass membrane protein</topology>
    </subcellularLocation>
</comment>
<dbReference type="STRING" id="405444.ABB26_14500"/>
<feature type="transmembrane region" description="Helical" evidence="7">
    <location>
        <begin position="44"/>
        <end position="62"/>
    </location>
</feature>
<dbReference type="PATRIC" id="fig|405444.3.peg.2006"/>
<proteinExistence type="inferred from homology"/>
<feature type="transmembrane region" description="Helical" evidence="7">
    <location>
        <begin position="104"/>
        <end position="122"/>
    </location>
</feature>
<organism evidence="9 10">
    <name type="scientific">Stenotrophomonas humi</name>
    <dbReference type="NCBI Taxonomy" id="405444"/>
    <lineage>
        <taxon>Bacteria</taxon>
        <taxon>Pseudomonadati</taxon>
        <taxon>Pseudomonadota</taxon>
        <taxon>Gammaproteobacteria</taxon>
        <taxon>Lysobacterales</taxon>
        <taxon>Lysobacteraceae</taxon>
        <taxon>Stenotrophomonas</taxon>
    </lineage>
</organism>
<evidence type="ECO:0000313" key="10">
    <source>
        <dbReference type="Proteomes" id="UP000050864"/>
    </source>
</evidence>
<evidence type="ECO:0000256" key="1">
    <source>
        <dbReference type="ARBA" id="ARBA00004651"/>
    </source>
</evidence>
<evidence type="ECO:0000256" key="6">
    <source>
        <dbReference type="ARBA" id="ARBA00023136"/>
    </source>
</evidence>
<keyword evidence="10" id="KW-1185">Reference proteome</keyword>
<dbReference type="AlphaFoldDB" id="A0A0R0BZZ2"/>
<evidence type="ECO:0000256" key="5">
    <source>
        <dbReference type="ARBA" id="ARBA00022989"/>
    </source>
</evidence>
<reference evidence="9 10" key="1">
    <citation type="submission" date="2015-05" db="EMBL/GenBank/DDBJ databases">
        <title>Genome sequencing and analysis of members of genus Stenotrophomonas.</title>
        <authorList>
            <person name="Patil P.P."/>
            <person name="Midha S."/>
            <person name="Patil P.B."/>
        </authorList>
    </citation>
    <scope>NUCLEOTIDE SEQUENCE [LARGE SCALE GENOMIC DNA]</scope>
    <source>
        <strain evidence="9 10">DSM 18929</strain>
    </source>
</reference>
<evidence type="ECO:0000256" key="4">
    <source>
        <dbReference type="ARBA" id="ARBA00022692"/>
    </source>
</evidence>
<keyword evidence="3" id="KW-1003">Cell membrane</keyword>
<sequence length="188" mass="19418">MPLDRSNQPVTHPCPLQRRPAMSIPSQIGHALAAEFSIPDVETLTVVASRLLTAIVLGGLLGLERESKGRAAGLKTHILVSVGSALFVLAPLQMGISGADVTRVMQGIVSGIGFLGAGAILKQDKKERVQGLTTAAGIWMTAAIGMAAGMGMQMVALATTVAALAVVGALPRLMPDRKNTATEETIDS</sequence>